<dbReference type="KEGG" id="adin:H7849_15460"/>
<sequence length="92" mass="10125">MKTIAAIVLLSCCALAQDKRAISKAEAGCGPQDAKYEVKSDESQHPTPAPEDSKALIYVVADGHLTTIFGFDEKVGGRRQWWKVLLRANRPR</sequence>
<proteinExistence type="predicted"/>
<dbReference type="EMBL" id="CP060394">
    <property type="protein sequence ID" value="QNI30537.1"/>
    <property type="molecule type" value="Genomic_DNA"/>
</dbReference>
<accession>A0A7G8BDB7</accession>
<evidence type="ECO:0000313" key="2">
    <source>
        <dbReference type="EMBL" id="QNI30537.1"/>
    </source>
</evidence>
<reference evidence="2 3" key="1">
    <citation type="submission" date="2020-08" db="EMBL/GenBank/DDBJ databases">
        <title>Edaphobacter telluris sp. nov. and Acidobacterium dinghuensis sp. nov., two acidobacteria isolated from forest soil.</title>
        <authorList>
            <person name="Fu J."/>
            <person name="Qiu L."/>
        </authorList>
    </citation>
    <scope>NUCLEOTIDE SEQUENCE [LARGE SCALE GENOMIC DNA]</scope>
    <source>
        <strain evidence="2">4Y35</strain>
    </source>
</reference>
<feature type="compositionally biased region" description="Basic and acidic residues" evidence="1">
    <location>
        <begin position="34"/>
        <end position="44"/>
    </location>
</feature>
<name>A0A7G8BDB7_9BACT</name>
<protein>
    <submittedName>
        <fullName evidence="2">Uncharacterized protein</fullName>
    </submittedName>
</protein>
<keyword evidence="3" id="KW-1185">Reference proteome</keyword>
<gene>
    <name evidence="2" type="ORF">H7849_15460</name>
</gene>
<organism evidence="2 3">
    <name type="scientific">Alloacidobacterium dinghuense</name>
    <dbReference type="NCBI Taxonomy" id="2763107"/>
    <lineage>
        <taxon>Bacteria</taxon>
        <taxon>Pseudomonadati</taxon>
        <taxon>Acidobacteriota</taxon>
        <taxon>Terriglobia</taxon>
        <taxon>Terriglobales</taxon>
        <taxon>Acidobacteriaceae</taxon>
        <taxon>Alloacidobacterium</taxon>
    </lineage>
</organism>
<evidence type="ECO:0000313" key="3">
    <source>
        <dbReference type="Proteomes" id="UP000515312"/>
    </source>
</evidence>
<feature type="region of interest" description="Disordered" evidence="1">
    <location>
        <begin position="28"/>
        <end position="51"/>
    </location>
</feature>
<dbReference type="Proteomes" id="UP000515312">
    <property type="component" value="Chromosome"/>
</dbReference>
<dbReference type="AlphaFoldDB" id="A0A7G8BDB7"/>
<evidence type="ECO:0000256" key="1">
    <source>
        <dbReference type="SAM" id="MobiDB-lite"/>
    </source>
</evidence>
<dbReference type="RefSeq" id="WP_186740486.1">
    <property type="nucleotide sequence ID" value="NZ_CP060394.1"/>
</dbReference>